<dbReference type="KEGG" id="moz:MoryE10_34050"/>
<dbReference type="Proteomes" id="UP000824988">
    <property type="component" value="Chromosome"/>
</dbReference>
<keyword evidence="3" id="KW-1185">Reference proteome</keyword>
<protein>
    <recommendedName>
        <fullName evidence="4">Replication initiation factor</fullName>
    </recommendedName>
</protein>
<evidence type="ECO:0008006" key="4">
    <source>
        <dbReference type="Google" id="ProtNLM"/>
    </source>
</evidence>
<dbReference type="EMBL" id="AP019782">
    <property type="protein sequence ID" value="BBL72799.1"/>
    <property type="molecule type" value="Genomic_DNA"/>
</dbReference>
<gene>
    <name evidence="2" type="ORF">MoryE10_34050</name>
</gene>
<evidence type="ECO:0000313" key="2">
    <source>
        <dbReference type="EMBL" id="BBL72799.1"/>
    </source>
</evidence>
<sequence>MEKLKNLEPVPTKKTGRRPKERRIENGVRFCETHSYDSLSKGDKGDPNGKIFIGAEMHDLTRVEVVGCSIDTVRQLYSGTVNPQRLQIIRQLLETGERVFGGHKQSPLSVQWHVTKMGMASGYRYKLQNNDLGMVILFGSYYRSEETMCEERGPHLKIEVSPKRIAESGTDNVQWHADLCANWFFESGDWEHSGVAIHLAADVQGWEPGPTFKERFRTKARAVRDYDGITHLEFDGLSTVAVSYGKKAAESYTYGKHSSLQTAIYDKSKEVLASDKKDFFDKEWEAYSLGRYDKDKPVWRIEYRFHHSVIAQFAESAGQDLKKFTDLLPHLGDLWRYALLRNRLDETPNGTYIDPLWQYLYDRMNVSFGPSARRLTRQYKKDSVAPAAKNYGQIIGNIVSVCARRGYNTRQVMLQLKRLDFYDDLVKLYRDNGKGGEPALRETVEKALCLRRLIGKAAA</sequence>
<accession>A0A8D4VUP0</accession>
<feature type="region of interest" description="Disordered" evidence="1">
    <location>
        <begin position="1"/>
        <end position="23"/>
    </location>
</feature>
<dbReference type="RefSeq" id="WP_221047765.1">
    <property type="nucleotide sequence ID" value="NZ_AP019782.1"/>
</dbReference>
<reference evidence="2" key="1">
    <citation type="submission" date="2019-06" db="EMBL/GenBank/DDBJ databases">
        <title>Complete genome sequence of Methylogaea oryzae strain JCM16910.</title>
        <authorList>
            <person name="Asakawa S."/>
        </authorList>
    </citation>
    <scope>NUCLEOTIDE SEQUENCE</scope>
    <source>
        <strain evidence="2">E10</strain>
    </source>
</reference>
<proteinExistence type="predicted"/>
<dbReference type="AlphaFoldDB" id="A0A8D4VUP0"/>
<organism evidence="2 3">
    <name type="scientific">Methylogaea oryzae</name>
    <dbReference type="NCBI Taxonomy" id="1295382"/>
    <lineage>
        <taxon>Bacteria</taxon>
        <taxon>Pseudomonadati</taxon>
        <taxon>Pseudomonadota</taxon>
        <taxon>Gammaproteobacteria</taxon>
        <taxon>Methylococcales</taxon>
        <taxon>Methylococcaceae</taxon>
        <taxon>Methylogaea</taxon>
    </lineage>
</organism>
<evidence type="ECO:0000313" key="3">
    <source>
        <dbReference type="Proteomes" id="UP000824988"/>
    </source>
</evidence>
<name>A0A8D4VUP0_9GAMM</name>
<evidence type="ECO:0000256" key="1">
    <source>
        <dbReference type="SAM" id="MobiDB-lite"/>
    </source>
</evidence>